<evidence type="ECO:0000256" key="7">
    <source>
        <dbReference type="ARBA" id="ARBA00023004"/>
    </source>
</evidence>
<feature type="transmembrane region" description="Helical" evidence="11">
    <location>
        <begin position="6"/>
        <end position="23"/>
    </location>
</feature>
<evidence type="ECO:0000256" key="6">
    <source>
        <dbReference type="ARBA" id="ARBA00023002"/>
    </source>
</evidence>
<name>A0A1B7MRY2_9AGAM</name>
<keyword evidence="11" id="KW-0812">Transmembrane</keyword>
<dbReference type="Gene3D" id="1.10.630.10">
    <property type="entry name" value="Cytochrome P450"/>
    <property type="match status" value="1"/>
</dbReference>
<evidence type="ECO:0000256" key="11">
    <source>
        <dbReference type="SAM" id="Phobius"/>
    </source>
</evidence>
<evidence type="ECO:0000313" key="13">
    <source>
        <dbReference type="Proteomes" id="UP000092154"/>
    </source>
</evidence>
<comment type="similarity">
    <text evidence="3 10">Belongs to the cytochrome P450 family.</text>
</comment>
<evidence type="ECO:0000256" key="2">
    <source>
        <dbReference type="ARBA" id="ARBA00005179"/>
    </source>
</evidence>
<keyword evidence="11" id="KW-1133">Transmembrane helix</keyword>
<feature type="transmembrane region" description="Helical" evidence="11">
    <location>
        <begin position="206"/>
        <end position="226"/>
    </location>
</feature>
<feature type="binding site" description="axial binding residue" evidence="9">
    <location>
        <position position="458"/>
    </location>
    <ligand>
        <name>heme</name>
        <dbReference type="ChEBI" id="CHEBI:30413"/>
    </ligand>
    <ligandPart>
        <name>Fe</name>
        <dbReference type="ChEBI" id="CHEBI:18248"/>
    </ligandPart>
</feature>
<dbReference type="Pfam" id="PF00067">
    <property type="entry name" value="p450"/>
    <property type="match status" value="1"/>
</dbReference>
<dbReference type="GO" id="GO:0016705">
    <property type="term" value="F:oxidoreductase activity, acting on paired donors, with incorporation or reduction of molecular oxygen"/>
    <property type="evidence" value="ECO:0007669"/>
    <property type="project" value="InterPro"/>
</dbReference>
<dbReference type="AlphaFoldDB" id="A0A1B7MRY2"/>
<dbReference type="SUPFAM" id="SSF48264">
    <property type="entry name" value="Cytochrome P450"/>
    <property type="match status" value="1"/>
</dbReference>
<keyword evidence="7 9" id="KW-0408">Iron</keyword>
<evidence type="ECO:0000256" key="9">
    <source>
        <dbReference type="PIRSR" id="PIRSR602401-1"/>
    </source>
</evidence>
<sequence>MLDTGPGFYLAALICTLIGLSWCRKHWDNRSHPPLPPGPPSFPIVGSILSLDNPTQPWLGFNAWKSTYGDIIYARLLNKPVVVINSEEVAKDLLELRSAIYSDRPQSIVYEFFGPDIMALMAYGDRWRLHRRIVDQSFRPAATPTYHTTLRRSAHKMLFGFLQNPTDYTSHFQMFPHSYILSIVYDYEPRANGDHIVHIMQRYMELFVAGVGLSATMIMETFPFLLRLPAWFPGATFKRAAVECLKMDHDMQETPFQDVKERMSTGRVAPCLVADNLNRMNGVENDDFETAVKQAASMVFAGTQADELSPVVAHSSLSSAATESTYSTLLIFLLAMVVHPEVQAKAQADIDRVVGKDRLPDFDDRPALPYLDAVLRETLRWYPAAPLGAPHATTTSDIYKGYFIPKGITVIANTWAMSHDENKYPNPDAFKPERFLREDGSLTRDTMSLIFGWGRRACVGRHVANASLWIAMTSFLATFSVHKALDEHGKEIPVAPKFSIGLAIHPETFPCRIVPRFEDASVENLTRLTGLVVEQL</sequence>
<comment type="cofactor">
    <cofactor evidence="1 9">
        <name>heme</name>
        <dbReference type="ChEBI" id="CHEBI:30413"/>
    </cofactor>
</comment>
<reference evidence="12 13" key="1">
    <citation type="submission" date="2016-06" db="EMBL/GenBank/DDBJ databases">
        <title>Comparative genomics of the ectomycorrhizal sister species Rhizopogon vinicolor and Rhizopogon vesiculosus (Basidiomycota: Boletales) reveals a divergence of the mating type B locus.</title>
        <authorList>
            <consortium name="DOE Joint Genome Institute"/>
            <person name="Mujic A.B."/>
            <person name="Kuo A."/>
            <person name="Tritt A."/>
            <person name="Lipzen A."/>
            <person name="Chen C."/>
            <person name="Johnson J."/>
            <person name="Sharma A."/>
            <person name="Barry K."/>
            <person name="Grigoriev I.V."/>
            <person name="Spatafora J.W."/>
        </authorList>
    </citation>
    <scope>NUCLEOTIDE SEQUENCE [LARGE SCALE GENOMIC DNA]</scope>
    <source>
        <strain evidence="12 13">AM-OR11-026</strain>
    </source>
</reference>
<keyword evidence="4 9" id="KW-0349">Heme</keyword>
<keyword evidence="11" id="KW-0472">Membrane</keyword>
<dbReference type="Proteomes" id="UP000092154">
    <property type="component" value="Unassembled WGS sequence"/>
</dbReference>
<dbReference type="InParanoid" id="A0A1B7MRY2"/>
<dbReference type="InterPro" id="IPR002401">
    <property type="entry name" value="Cyt_P450_E_grp-I"/>
</dbReference>
<dbReference type="PRINTS" id="PR00385">
    <property type="entry name" value="P450"/>
</dbReference>
<evidence type="ECO:0000256" key="3">
    <source>
        <dbReference type="ARBA" id="ARBA00010617"/>
    </source>
</evidence>
<proteinExistence type="inferred from homology"/>
<dbReference type="GO" id="GO:0005506">
    <property type="term" value="F:iron ion binding"/>
    <property type="evidence" value="ECO:0007669"/>
    <property type="project" value="InterPro"/>
</dbReference>
<dbReference type="InterPro" id="IPR050364">
    <property type="entry name" value="Cytochrome_P450_fung"/>
</dbReference>
<organism evidence="12 13">
    <name type="scientific">Rhizopogon vinicolor AM-OR11-026</name>
    <dbReference type="NCBI Taxonomy" id="1314800"/>
    <lineage>
        <taxon>Eukaryota</taxon>
        <taxon>Fungi</taxon>
        <taxon>Dikarya</taxon>
        <taxon>Basidiomycota</taxon>
        <taxon>Agaricomycotina</taxon>
        <taxon>Agaricomycetes</taxon>
        <taxon>Agaricomycetidae</taxon>
        <taxon>Boletales</taxon>
        <taxon>Suillineae</taxon>
        <taxon>Rhizopogonaceae</taxon>
        <taxon>Rhizopogon</taxon>
    </lineage>
</organism>
<evidence type="ECO:0000256" key="5">
    <source>
        <dbReference type="ARBA" id="ARBA00022723"/>
    </source>
</evidence>
<dbReference type="InterPro" id="IPR001128">
    <property type="entry name" value="Cyt_P450"/>
</dbReference>
<dbReference type="GO" id="GO:0004497">
    <property type="term" value="F:monooxygenase activity"/>
    <property type="evidence" value="ECO:0007669"/>
    <property type="project" value="UniProtKB-KW"/>
</dbReference>
<gene>
    <name evidence="12" type="ORF">K503DRAFT_868318</name>
</gene>
<keyword evidence="6 10" id="KW-0560">Oxidoreductase</keyword>
<dbReference type="PANTHER" id="PTHR46300:SF7">
    <property type="entry name" value="P450, PUTATIVE (EUROFUNG)-RELATED"/>
    <property type="match status" value="1"/>
</dbReference>
<dbReference type="InterPro" id="IPR017972">
    <property type="entry name" value="Cyt_P450_CS"/>
</dbReference>
<dbReference type="PANTHER" id="PTHR46300">
    <property type="entry name" value="P450, PUTATIVE (EUROFUNG)-RELATED-RELATED"/>
    <property type="match status" value="1"/>
</dbReference>
<evidence type="ECO:0000313" key="12">
    <source>
        <dbReference type="EMBL" id="OAX35369.1"/>
    </source>
</evidence>
<evidence type="ECO:0000256" key="10">
    <source>
        <dbReference type="RuleBase" id="RU000461"/>
    </source>
</evidence>
<evidence type="ECO:0000256" key="8">
    <source>
        <dbReference type="ARBA" id="ARBA00023033"/>
    </source>
</evidence>
<protein>
    <submittedName>
        <fullName evidence="12">Cytochrome P450</fullName>
    </submittedName>
</protein>
<evidence type="ECO:0000256" key="4">
    <source>
        <dbReference type="ARBA" id="ARBA00022617"/>
    </source>
</evidence>
<dbReference type="PRINTS" id="PR00463">
    <property type="entry name" value="EP450I"/>
</dbReference>
<keyword evidence="13" id="KW-1185">Reference proteome</keyword>
<dbReference type="PROSITE" id="PS00086">
    <property type="entry name" value="CYTOCHROME_P450"/>
    <property type="match status" value="1"/>
</dbReference>
<evidence type="ECO:0000256" key="1">
    <source>
        <dbReference type="ARBA" id="ARBA00001971"/>
    </source>
</evidence>
<dbReference type="GO" id="GO:0020037">
    <property type="term" value="F:heme binding"/>
    <property type="evidence" value="ECO:0007669"/>
    <property type="project" value="InterPro"/>
</dbReference>
<keyword evidence="8 10" id="KW-0503">Monooxygenase</keyword>
<dbReference type="CDD" id="cd11065">
    <property type="entry name" value="CYP64-like"/>
    <property type="match status" value="1"/>
</dbReference>
<dbReference type="EMBL" id="KV448507">
    <property type="protein sequence ID" value="OAX35369.1"/>
    <property type="molecule type" value="Genomic_DNA"/>
</dbReference>
<dbReference type="InterPro" id="IPR036396">
    <property type="entry name" value="Cyt_P450_sf"/>
</dbReference>
<dbReference type="STRING" id="1314800.A0A1B7MRY2"/>
<keyword evidence="5 9" id="KW-0479">Metal-binding</keyword>
<dbReference type="OrthoDB" id="2789670at2759"/>
<comment type="pathway">
    <text evidence="2">Secondary metabolite biosynthesis.</text>
</comment>
<accession>A0A1B7MRY2</accession>